<evidence type="ECO:0000313" key="1">
    <source>
        <dbReference type="EMBL" id="CAI2199084.1"/>
    </source>
</evidence>
<dbReference type="Proteomes" id="UP001153678">
    <property type="component" value="Unassembled WGS sequence"/>
</dbReference>
<gene>
    <name evidence="1" type="ORF">FWILDA_LOCUS18896</name>
</gene>
<accession>A0A9W4TB72</accession>
<organism evidence="1 2">
    <name type="scientific">Funneliformis geosporum</name>
    <dbReference type="NCBI Taxonomy" id="1117311"/>
    <lineage>
        <taxon>Eukaryota</taxon>
        <taxon>Fungi</taxon>
        <taxon>Fungi incertae sedis</taxon>
        <taxon>Mucoromycota</taxon>
        <taxon>Glomeromycotina</taxon>
        <taxon>Glomeromycetes</taxon>
        <taxon>Glomerales</taxon>
        <taxon>Glomeraceae</taxon>
        <taxon>Funneliformis</taxon>
    </lineage>
</organism>
<sequence length="54" mass="6509">ALIIPEYNIKKRMFFEKFIVPVRVLYSVYIVLCPEFLPKEQCMNIGDKNIRLFK</sequence>
<dbReference type="AlphaFoldDB" id="A0A9W4TB72"/>
<reference evidence="1" key="1">
    <citation type="submission" date="2022-08" db="EMBL/GenBank/DDBJ databases">
        <authorList>
            <person name="Kallberg Y."/>
            <person name="Tangrot J."/>
            <person name="Rosling A."/>
        </authorList>
    </citation>
    <scope>NUCLEOTIDE SEQUENCE</scope>
    <source>
        <strain evidence="1">Wild A</strain>
    </source>
</reference>
<feature type="non-terminal residue" evidence="1">
    <location>
        <position position="1"/>
    </location>
</feature>
<feature type="non-terminal residue" evidence="1">
    <location>
        <position position="54"/>
    </location>
</feature>
<comment type="caution">
    <text evidence="1">The sequence shown here is derived from an EMBL/GenBank/DDBJ whole genome shotgun (WGS) entry which is preliminary data.</text>
</comment>
<dbReference type="EMBL" id="CAMKVN010020237">
    <property type="protein sequence ID" value="CAI2199084.1"/>
    <property type="molecule type" value="Genomic_DNA"/>
</dbReference>
<evidence type="ECO:0000313" key="2">
    <source>
        <dbReference type="Proteomes" id="UP001153678"/>
    </source>
</evidence>
<proteinExistence type="predicted"/>
<keyword evidence="2" id="KW-1185">Reference proteome</keyword>
<name>A0A9W4TB72_9GLOM</name>
<protein>
    <submittedName>
        <fullName evidence="1">13443_t:CDS:1</fullName>
    </submittedName>
</protein>